<evidence type="ECO:0000313" key="2">
    <source>
        <dbReference type="EMBL" id="MBX37799.1"/>
    </source>
</evidence>
<keyword evidence="1" id="KW-1133">Transmembrane helix</keyword>
<keyword evidence="1" id="KW-0812">Transmembrane</keyword>
<protein>
    <submittedName>
        <fullName evidence="2">Uncharacterized protein</fullName>
    </submittedName>
</protein>
<organism evidence="2">
    <name type="scientific">Rhizophora mucronata</name>
    <name type="common">Asiatic mangrove</name>
    <dbReference type="NCBI Taxonomy" id="61149"/>
    <lineage>
        <taxon>Eukaryota</taxon>
        <taxon>Viridiplantae</taxon>
        <taxon>Streptophyta</taxon>
        <taxon>Embryophyta</taxon>
        <taxon>Tracheophyta</taxon>
        <taxon>Spermatophyta</taxon>
        <taxon>Magnoliopsida</taxon>
        <taxon>eudicotyledons</taxon>
        <taxon>Gunneridae</taxon>
        <taxon>Pentapetalae</taxon>
        <taxon>rosids</taxon>
        <taxon>fabids</taxon>
        <taxon>Malpighiales</taxon>
        <taxon>Rhizophoraceae</taxon>
        <taxon>Rhizophora</taxon>
    </lineage>
</organism>
<proteinExistence type="predicted"/>
<evidence type="ECO:0000256" key="1">
    <source>
        <dbReference type="SAM" id="Phobius"/>
    </source>
</evidence>
<accession>A0A2P2N5P2</accession>
<dbReference type="EMBL" id="GGEC01057315">
    <property type="protein sequence ID" value="MBX37799.1"/>
    <property type="molecule type" value="Transcribed_RNA"/>
</dbReference>
<dbReference type="AlphaFoldDB" id="A0A2P2N5P2"/>
<name>A0A2P2N5P2_RHIMU</name>
<keyword evidence="1" id="KW-0472">Membrane</keyword>
<feature type="transmembrane region" description="Helical" evidence="1">
    <location>
        <begin position="6"/>
        <end position="27"/>
    </location>
</feature>
<sequence length="52" mass="5983">MWLWFLDWLLLLLTLTIGWFGLFTGFFRGPCFGLSLFLDMIVVTEASPIVQG</sequence>
<reference evidence="2" key="1">
    <citation type="submission" date="2018-02" db="EMBL/GenBank/DDBJ databases">
        <title>Rhizophora mucronata_Transcriptome.</title>
        <authorList>
            <person name="Meera S.P."/>
            <person name="Sreeshan A."/>
            <person name="Augustine A."/>
        </authorList>
    </citation>
    <scope>NUCLEOTIDE SEQUENCE</scope>
    <source>
        <tissue evidence="2">Leaf</tissue>
    </source>
</reference>